<evidence type="ECO:0000313" key="2">
    <source>
        <dbReference type="EMBL" id="SFS76433.1"/>
    </source>
</evidence>
<dbReference type="RefSeq" id="WP_091837255.1">
    <property type="nucleotide sequence ID" value="NZ_FPAA01000007.1"/>
</dbReference>
<evidence type="ECO:0000256" key="1">
    <source>
        <dbReference type="SAM" id="Phobius"/>
    </source>
</evidence>
<evidence type="ECO:0000313" key="3">
    <source>
        <dbReference type="Proteomes" id="UP000198660"/>
    </source>
</evidence>
<name>A0A1I6SHN5_9BACL</name>
<dbReference type="Proteomes" id="UP000198660">
    <property type="component" value="Unassembled WGS sequence"/>
</dbReference>
<keyword evidence="3" id="KW-1185">Reference proteome</keyword>
<sequence>MQKIERKEVDICLKIKEVDDIIDGIIEIDSTNKKISIVISNNESEKIIEFILLNKDERMGYLSIMSMLVFPISIIGIIKIYHLIKEMFF</sequence>
<keyword evidence="1" id="KW-0472">Membrane</keyword>
<gene>
    <name evidence="2" type="ORF">SAMN05444972_10797</name>
</gene>
<keyword evidence="1" id="KW-0812">Transmembrane</keyword>
<keyword evidence="1" id="KW-1133">Transmembrane helix</keyword>
<reference evidence="3" key="1">
    <citation type="submission" date="2016-10" db="EMBL/GenBank/DDBJ databases">
        <authorList>
            <person name="Varghese N."/>
            <person name="Submissions S."/>
        </authorList>
    </citation>
    <scope>NUCLEOTIDE SEQUENCE [LARGE SCALE GENOMIC DNA]</scope>
    <source>
        <strain evidence="3">DSM 45789</strain>
    </source>
</reference>
<dbReference type="AlphaFoldDB" id="A0A1I6SHN5"/>
<proteinExistence type="predicted"/>
<accession>A0A1I6SHN5</accession>
<protein>
    <submittedName>
        <fullName evidence="2">Uncharacterized protein</fullName>
    </submittedName>
</protein>
<feature type="transmembrane region" description="Helical" evidence="1">
    <location>
        <begin position="61"/>
        <end position="84"/>
    </location>
</feature>
<organism evidence="2 3">
    <name type="scientific">Marininema halotolerans</name>
    <dbReference type="NCBI Taxonomy" id="1155944"/>
    <lineage>
        <taxon>Bacteria</taxon>
        <taxon>Bacillati</taxon>
        <taxon>Bacillota</taxon>
        <taxon>Bacilli</taxon>
        <taxon>Bacillales</taxon>
        <taxon>Thermoactinomycetaceae</taxon>
        <taxon>Marininema</taxon>
    </lineage>
</organism>
<dbReference type="EMBL" id="FPAA01000007">
    <property type="protein sequence ID" value="SFS76433.1"/>
    <property type="molecule type" value="Genomic_DNA"/>
</dbReference>